<organism evidence="2 3">
    <name type="scientific">Ascoidea rubescens DSM 1968</name>
    <dbReference type="NCBI Taxonomy" id="1344418"/>
    <lineage>
        <taxon>Eukaryota</taxon>
        <taxon>Fungi</taxon>
        <taxon>Dikarya</taxon>
        <taxon>Ascomycota</taxon>
        <taxon>Saccharomycotina</taxon>
        <taxon>Saccharomycetes</taxon>
        <taxon>Ascoideaceae</taxon>
        <taxon>Ascoidea</taxon>
    </lineage>
</organism>
<dbReference type="STRING" id="1344418.A0A1D2VDH4"/>
<sequence>MEELRRCIVLCQACLQTVLSSVEKKPLLFLDTPEPLVQALKLLRISTVKVAILFKLPFNQDDNLLPALKEITALSELANANVLPLVSQIYFEPHNYSHLALSRLFTAKILSGLFALFSSISRLMDEFLSILSLIDQHPQKNSQNQNLSNNRLISSANVLNNIDSLIKTLEDGETILFSLTLSSSLNMINDAIDDYDEWTQNPQQLDDPFGLQSNIHVDHKNLNQLVELSAKIYIPKVKLIKLLLSLSIKKLLSTPLFKQISDDLFFKINQLNLLIDDLVSSILMNNDILYIQNNPMKQIDSTIILLIDDLKKTYKDDPNKLKWFDNWLSKYSAL</sequence>
<dbReference type="Pfam" id="PF13324">
    <property type="entry name" value="GCIP_N"/>
    <property type="match status" value="1"/>
</dbReference>
<dbReference type="GO" id="GO:0005634">
    <property type="term" value="C:nucleus"/>
    <property type="evidence" value="ECO:0007669"/>
    <property type="project" value="TreeGrafter"/>
</dbReference>
<feature type="domain" description="Cyclin-D1-binding protein 1-like N-terminal" evidence="1">
    <location>
        <begin position="36"/>
        <end position="200"/>
    </location>
</feature>
<dbReference type="EMBL" id="KV454485">
    <property type="protein sequence ID" value="ODV59560.1"/>
    <property type="molecule type" value="Genomic_DNA"/>
</dbReference>
<dbReference type="PANTHER" id="PTHR15492">
    <property type="entry name" value="CYCLIN D1-BINDING PROTEIN 1"/>
    <property type="match status" value="1"/>
</dbReference>
<proteinExistence type="predicted"/>
<dbReference type="RefSeq" id="XP_020045867.1">
    <property type="nucleotide sequence ID" value="XM_020193673.1"/>
</dbReference>
<name>A0A1D2VDH4_9ASCO</name>
<gene>
    <name evidence="2" type="ORF">ASCRUDRAFT_76944</name>
</gene>
<dbReference type="InterPro" id="IPR026907">
    <property type="entry name" value="GCIP-like"/>
</dbReference>
<dbReference type="FunCoup" id="A0A1D2VDH4">
    <property type="interactions" value="72"/>
</dbReference>
<dbReference type="PANTHER" id="PTHR15492:SF1">
    <property type="entry name" value="CYCLIN-D1-BINDING PROTEIN 1"/>
    <property type="match status" value="1"/>
</dbReference>
<evidence type="ECO:0000259" key="1">
    <source>
        <dbReference type="Pfam" id="PF13324"/>
    </source>
</evidence>
<keyword evidence="3" id="KW-1185">Reference proteome</keyword>
<dbReference type="AlphaFoldDB" id="A0A1D2VDH4"/>
<evidence type="ECO:0000313" key="3">
    <source>
        <dbReference type="Proteomes" id="UP000095038"/>
    </source>
</evidence>
<reference evidence="3" key="1">
    <citation type="submission" date="2016-05" db="EMBL/GenBank/DDBJ databases">
        <title>Comparative genomics of biotechnologically important yeasts.</title>
        <authorList>
            <consortium name="DOE Joint Genome Institute"/>
            <person name="Riley R."/>
            <person name="Haridas S."/>
            <person name="Wolfe K.H."/>
            <person name="Lopes M.R."/>
            <person name="Hittinger C.T."/>
            <person name="Goker M."/>
            <person name="Salamov A."/>
            <person name="Wisecaver J."/>
            <person name="Long T.M."/>
            <person name="Aerts A.L."/>
            <person name="Barry K."/>
            <person name="Choi C."/>
            <person name="Clum A."/>
            <person name="Coughlan A.Y."/>
            <person name="Deshpande S."/>
            <person name="Douglass A.P."/>
            <person name="Hanson S.J."/>
            <person name="Klenk H.-P."/>
            <person name="Labutti K."/>
            <person name="Lapidus A."/>
            <person name="Lindquist E."/>
            <person name="Lipzen A."/>
            <person name="Meier-Kolthoff J.P."/>
            <person name="Ohm R.A."/>
            <person name="Otillar R.P."/>
            <person name="Pangilinan J."/>
            <person name="Peng Y."/>
            <person name="Rokas A."/>
            <person name="Rosa C.A."/>
            <person name="Scheuner C."/>
            <person name="Sibirny A.A."/>
            <person name="Slot J.C."/>
            <person name="Stielow J.B."/>
            <person name="Sun H."/>
            <person name="Kurtzman C.P."/>
            <person name="Blackwell M."/>
            <person name="Grigoriev I.V."/>
            <person name="Jeffries T.W."/>
        </authorList>
    </citation>
    <scope>NUCLEOTIDE SEQUENCE [LARGE SCALE GENOMIC DNA]</scope>
    <source>
        <strain evidence="3">DSM 1968</strain>
    </source>
</reference>
<dbReference type="Proteomes" id="UP000095038">
    <property type="component" value="Unassembled WGS sequence"/>
</dbReference>
<dbReference type="InterPro" id="IPR049317">
    <property type="entry name" value="GCIP-like_N"/>
</dbReference>
<evidence type="ECO:0000313" key="2">
    <source>
        <dbReference type="EMBL" id="ODV59560.1"/>
    </source>
</evidence>
<dbReference type="GeneID" id="30967309"/>
<protein>
    <recommendedName>
        <fullName evidence="1">Cyclin-D1-binding protein 1-like N-terminal domain-containing protein</fullName>
    </recommendedName>
</protein>
<accession>A0A1D2VDH4</accession>
<dbReference type="InParanoid" id="A0A1D2VDH4"/>